<dbReference type="Proteomes" id="UP000236584">
    <property type="component" value="Plasmid unnamed2"/>
</dbReference>
<accession>A0A2I8VQX1</accession>
<evidence type="ECO:0000259" key="2">
    <source>
        <dbReference type="Pfam" id="PF26450"/>
    </source>
</evidence>
<evidence type="ECO:0000313" key="3">
    <source>
        <dbReference type="EMBL" id="AUV84296.1"/>
    </source>
</evidence>
<evidence type="ECO:0000313" key="4">
    <source>
        <dbReference type="Proteomes" id="UP000236584"/>
    </source>
</evidence>
<dbReference type="KEGG" id="srub:C2R22_22320"/>
<keyword evidence="4" id="KW-1185">Reference proteome</keyword>
<name>A0A2I8VQX1_9EURY</name>
<reference evidence="3 4" key="1">
    <citation type="submission" date="2018-01" db="EMBL/GenBank/DDBJ databases">
        <title>Complete genome sequence of Salinigranum rubrum GX10T, an extremely halophilic archaeon isolated from a marine solar saltern.</title>
        <authorList>
            <person name="Han S."/>
        </authorList>
    </citation>
    <scope>NUCLEOTIDE SEQUENCE [LARGE SCALE GENOMIC DNA]</scope>
    <source>
        <strain evidence="3 4">GX10</strain>
        <plasmid evidence="4">Plasmid unnamed2</plasmid>
    </source>
</reference>
<dbReference type="GeneID" id="35594890"/>
<evidence type="ECO:0000256" key="1">
    <source>
        <dbReference type="SAM" id="MobiDB-lite"/>
    </source>
</evidence>
<sequence>MSHDAAVLEQLPPEKLLDTSNYRVITPGITMMGEVETVEQYLEYERAHRNRGGIIRRLTERRDAIYEERGETLPVDVEIPTENPAEPPVQIHIESNAQTQTETETESESRASGISPSPSADVLALVHEHGPTGVPRSPEPPAWDEL</sequence>
<gene>
    <name evidence="3" type="ORF">C2R22_22320</name>
</gene>
<dbReference type="Pfam" id="PF26450">
    <property type="entry name" value="DUF8129"/>
    <property type="match status" value="1"/>
</dbReference>
<dbReference type="RefSeq" id="WP_103427984.1">
    <property type="nucleotide sequence ID" value="NZ_CP026311.1"/>
</dbReference>
<geneLocation type="plasmid" evidence="3">
    <name>unnamed2</name>
</geneLocation>
<feature type="domain" description="DUF8129" evidence="2">
    <location>
        <begin position="13"/>
        <end position="67"/>
    </location>
</feature>
<organism evidence="3 4">
    <name type="scientific">Salinigranum rubrum</name>
    <dbReference type="NCBI Taxonomy" id="755307"/>
    <lineage>
        <taxon>Archaea</taxon>
        <taxon>Methanobacteriati</taxon>
        <taxon>Methanobacteriota</taxon>
        <taxon>Stenosarchaea group</taxon>
        <taxon>Halobacteria</taxon>
        <taxon>Halobacteriales</taxon>
        <taxon>Haloferacaceae</taxon>
        <taxon>Salinigranum</taxon>
    </lineage>
</organism>
<protein>
    <recommendedName>
        <fullName evidence="2">DUF8129 domain-containing protein</fullName>
    </recommendedName>
</protein>
<dbReference type="InterPro" id="IPR058442">
    <property type="entry name" value="DUF8129"/>
</dbReference>
<proteinExistence type="predicted"/>
<feature type="compositionally biased region" description="Pro residues" evidence="1">
    <location>
        <begin position="137"/>
        <end position="146"/>
    </location>
</feature>
<dbReference type="EMBL" id="CP026311">
    <property type="protein sequence ID" value="AUV84296.1"/>
    <property type="molecule type" value="Genomic_DNA"/>
</dbReference>
<dbReference type="AlphaFoldDB" id="A0A2I8VQX1"/>
<dbReference type="OrthoDB" id="341442at2157"/>
<feature type="region of interest" description="Disordered" evidence="1">
    <location>
        <begin position="73"/>
        <end position="146"/>
    </location>
</feature>
<keyword evidence="3" id="KW-0614">Plasmid</keyword>